<evidence type="ECO:0000256" key="1">
    <source>
        <dbReference type="ARBA" id="ARBA00001974"/>
    </source>
</evidence>
<keyword evidence="2" id="KW-0285">Flavoprotein</keyword>
<dbReference type="EMBL" id="CAJVPS010000132">
    <property type="protein sequence ID" value="CAG8456224.1"/>
    <property type="molecule type" value="Genomic_DNA"/>
</dbReference>
<evidence type="ECO:0000256" key="7">
    <source>
        <dbReference type="ARBA" id="ARBA00038878"/>
    </source>
</evidence>
<comment type="catalytic activity">
    <reaction evidence="5">
        <text>(S)-2-hydroxyglutarate + A = 2-oxoglutarate + AH2</text>
        <dbReference type="Rhea" id="RHEA:21252"/>
        <dbReference type="ChEBI" id="CHEBI:13193"/>
        <dbReference type="ChEBI" id="CHEBI:16782"/>
        <dbReference type="ChEBI" id="CHEBI:16810"/>
        <dbReference type="ChEBI" id="CHEBI:17499"/>
        <dbReference type="EC" id="1.1.99.2"/>
    </reaction>
</comment>
<keyword evidence="4" id="KW-0560">Oxidoreductase</keyword>
<keyword evidence="3" id="KW-0274">FAD</keyword>
<dbReference type="SUPFAM" id="SSF51905">
    <property type="entry name" value="FAD/NAD(P)-binding domain"/>
    <property type="match status" value="1"/>
</dbReference>
<evidence type="ECO:0000256" key="4">
    <source>
        <dbReference type="ARBA" id="ARBA00023002"/>
    </source>
</evidence>
<keyword evidence="11" id="KW-1185">Reference proteome</keyword>
<gene>
    <name evidence="10" type="ORF">ALEPTO_LOCUS1295</name>
</gene>
<comment type="caution">
    <text evidence="10">The sequence shown here is derived from an EMBL/GenBank/DDBJ whole genome shotgun (WGS) entry which is preliminary data.</text>
</comment>
<dbReference type="Gene3D" id="3.30.9.10">
    <property type="entry name" value="D-Amino Acid Oxidase, subunit A, domain 2"/>
    <property type="match status" value="1"/>
</dbReference>
<name>A0A9N8VIF7_9GLOM</name>
<protein>
    <recommendedName>
        <fullName evidence="8">L-2-hydroxyglutarate dehydrogenase, mitochondrial</fullName>
        <ecNumber evidence="7">1.1.99.2</ecNumber>
    </recommendedName>
</protein>
<accession>A0A9N8VIF7</accession>
<feature type="domain" description="FAD dependent oxidoreductase" evidence="9">
    <location>
        <begin position="39"/>
        <end position="402"/>
    </location>
</feature>
<dbReference type="Pfam" id="PF01266">
    <property type="entry name" value="DAO"/>
    <property type="match status" value="1"/>
</dbReference>
<dbReference type="PANTHER" id="PTHR43104:SF4">
    <property type="entry name" value="L-2-HYDROXYGLUTARATE DEHYDROGENASE, MITOCHONDRIAL"/>
    <property type="match status" value="1"/>
</dbReference>
<dbReference type="GO" id="GO:0047545">
    <property type="term" value="F:(S)-2-hydroxyglutarate dehydrogenase activity"/>
    <property type="evidence" value="ECO:0007669"/>
    <property type="project" value="UniProtKB-EC"/>
</dbReference>
<evidence type="ECO:0000256" key="8">
    <source>
        <dbReference type="ARBA" id="ARBA00041137"/>
    </source>
</evidence>
<evidence type="ECO:0000256" key="6">
    <source>
        <dbReference type="ARBA" id="ARBA00037941"/>
    </source>
</evidence>
<comment type="cofactor">
    <cofactor evidence="1">
        <name>FAD</name>
        <dbReference type="ChEBI" id="CHEBI:57692"/>
    </cofactor>
</comment>
<evidence type="ECO:0000313" key="11">
    <source>
        <dbReference type="Proteomes" id="UP000789508"/>
    </source>
</evidence>
<comment type="similarity">
    <text evidence="6">Belongs to the L2HGDH family.</text>
</comment>
<sequence length="408" mass="46282">MHIQASNDAKTTFLDHLIDQSNHINHNDLKYQSPEFSVDYLVIGGGVVGLAIANRLSRRNHRKTLLVEKNASSRNSEVIHAGLYYPNDSLKTRLCIRGKELLYSLLSSTSHIPYRRVGKWIVSEDESQTEYLQNLKKKTDLLGVETYFLSKHEQEKQEPDVRAHEVLVSPTTGIFDSHAYMRWMEANIREQDGDLALHSQVVGIEKDHSEYKVEIANSTDQSLTNSTIISARIVVNAAGLHADKIANMILPTPSIYKIYYVKGQYYTCRGRSVNVNRLIYPVPPKNLANLGNHLILDLAGRMKFGPDVQYVDNPYDYDIVDDEDYKEQFCRTINSYLPKIRKDALFADYTGIRPKLQAPGEPFRDFIIQEETKYGLEGFINLIGIESPGLTSSLAIAEMVADEILADR</sequence>
<dbReference type="Proteomes" id="UP000789508">
    <property type="component" value="Unassembled WGS sequence"/>
</dbReference>
<dbReference type="AlphaFoldDB" id="A0A9N8VIF7"/>
<evidence type="ECO:0000259" key="9">
    <source>
        <dbReference type="Pfam" id="PF01266"/>
    </source>
</evidence>
<dbReference type="Gene3D" id="3.50.50.60">
    <property type="entry name" value="FAD/NAD(P)-binding domain"/>
    <property type="match status" value="1"/>
</dbReference>
<reference evidence="10" key="1">
    <citation type="submission" date="2021-06" db="EMBL/GenBank/DDBJ databases">
        <authorList>
            <person name="Kallberg Y."/>
            <person name="Tangrot J."/>
            <person name="Rosling A."/>
        </authorList>
    </citation>
    <scope>NUCLEOTIDE SEQUENCE</scope>
    <source>
        <strain evidence="10">FL130A</strain>
    </source>
</reference>
<evidence type="ECO:0000256" key="2">
    <source>
        <dbReference type="ARBA" id="ARBA00022630"/>
    </source>
</evidence>
<organism evidence="10 11">
    <name type="scientific">Ambispora leptoticha</name>
    <dbReference type="NCBI Taxonomy" id="144679"/>
    <lineage>
        <taxon>Eukaryota</taxon>
        <taxon>Fungi</taxon>
        <taxon>Fungi incertae sedis</taxon>
        <taxon>Mucoromycota</taxon>
        <taxon>Glomeromycotina</taxon>
        <taxon>Glomeromycetes</taxon>
        <taxon>Archaeosporales</taxon>
        <taxon>Ambisporaceae</taxon>
        <taxon>Ambispora</taxon>
    </lineage>
</organism>
<dbReference type="OrthoDB" id="498204at2759"/>
<evidence type="ECO:0000256" key="5">
    <source>
        <dbReference type="ARBA" id="ARBA00036066"/>
    </source>
</evidence>
<evidence type="ECO:0000256" key="3">
    <source>
        <dbReference type="ARBA" id="ARBA00022827"/>
    </source>
</evidence>
<dbReference type="InterPro" id="IPR036188">
    <property type="entry name" value="FAD/NAD-bd_sf"/>
</dbReference>
<dbReference type="PANTHER" id="PTHR43104">
    <property type="entry name" value="L-2-HYDROXYGLUTARATE DEHYDROGENASE, MITOCHONDRIAL"/>
    <property type="match status" value="1"/>
</dbReference>
<dbReference type="EC" id="1.1.99.2" evidence="7"/>
<evidence type="ECO:0000313" key="10">
    <source>
        <dbReference type="EMBL" id="CAG8456224.1"/>
    </source>
</evidence>
<proteinExistence type="inferred from homology"/>
<dbReference type="InterPro" id="IPR006076">
    <property type="entry name" value="FAD-dep_OxRdtase"/>
</dbReference>